<sequence length="204" mass="23163">MVRRTKEDALETRSELLDAAERLFSEKGVTNTSMMQVAEAAGVTRGAIYHHFKNKLDLIESLMERVRLPVDEMRGCGEQVDDNPLHEIVCRSKQFIHQVENDPNTQALVSILFHKCEYIDDVLPIKVHHLRGRNECIEEVQQLFVKAIKQGRLPDSVDPRSAVLGLFGLIDGLMYNWLLDPSFFSLTGEANIAIKRYLTGLEQG</sequence>
<dbReference type="AlphaFoldDB" id="K2K2K1"/>
<keyword evidence="1" id="KW-0678">Repressor</keyword>
<dbReference type="RefSeq" id="WP_008489549.1">
    <property type="nucleotide sequence ID" value="NZ_AMRG01000014.1"/>
</dbReference>
<dbReference type="SUPFAM" id="SSF48498">
    <property type="entry name" value="Tetracyclin repressor-like, C-terminal domain"/>
    <property type="match status" value="1"/>
</dbReference>
<accession>K2K2K1</accession>
<evidence type="ECO:0000256" key="3">
    <source>
        <dbReference type="ARBA" id="ARBA00023125"/>
    </source>
</evidence>
<dbReference type="Pfam" id="PF00440">
    <property type="entry name" value="TetR_N"/>
    <property type="match status" value="1"/>
</dbReference>
<gene>
    <name evidence="7" type="ORF">A10D4_11009</name>
</gene>
<dbReference type="Gene3D" id="1.10.357.10">
    <property type="entry name" value="Tetracycline Repressor, domain 2"/>
    <property type="match status" value="1"/>
</dbReference>
<dbReference type="Pfam" id="PF08361">
    <property type="entry name" value="TetR_C_2"/>
    <property type="match status" value="1"/>
</dbReference>
<dbReference type="InterPro" id="IPR036271">
    <property type="entry name" value="Tet_transcr_reg_TetR-rel_C_sf"/>
</dbReference>
<feature type="DNA-binding region" description="H-T-H motif" evidence="5">
    <location>
        <begin position="33"/>
        <end position="52"/>
    </location>
</feature>
<comment type="caution">
    <text evidence="7">The sequence shown here is derived from an EMBL/GenBank/DDBJ whole genome shotgun (WGS) entry which is preliminary data.</text>
</comment>
<dbReference type="InterPro" id="IPR023772">
    <property type="entry name" value="DNA-bd_HTH_TetR-type_CS"/>
</dbReference>
<evidence type="ECO:0000259" key="6">
    <source>
        <dbReference type="PROSITE" id="PS50977"/>
    </source>
</evidence>
<keyword evidence="2" id="KW-0805">Transcription regulation</keyword>
<dbReference type="STRING" id="740709.A10D4_11009"/>
<name>K2K2K1_9GAMM</name>
<dbReference type="OrthoDB" id="5816932at2"/>
<dbReference type="InterPro" id="IPR050109">
    <property type="entry name" value="HTH-type_TetR-like_transc_reg"/>
</dbReference>
<proteinExistence type="predicted"/>
<dbReference type="InterPro" id="IPR013572">
    <property type="entry name" value="Tscrpt_reg_MAATS_C"/>
</dbReference>
<protein>
    <submittedName>
        <fullName evidence="7">AcrAB operon repressor</fullName>
    </submittedName>
</protein>
<dbReference type="PRINTS" id="PR00455">
    <property type="entry name" value="HTHTETR"/>
</dbReference>
<dbReference type="InterPro" id="IPR009057">
    <property type="entry name" value="Homeodomain-like_sf"/>
</dbReference>
<dbReference type="PROSITE" id="PS50977">
    <property type="entry name" value="HTH_TETR_2"/>
    <property type="match status" value="1"/>
</dbReference>
<reference evidence="7 8" key="1">
    <citation type="journal article" date="2012" name="J. Bacteriol.">
        <title>Genome Sequence of Idiomarina xiamenensis Type Strain 10-D-4.</title>
        <authorList>
            <person name="Lai Q."/>
            <person name="Wang L."/>
            <person name="Wang W."/>
            <person name="Shao Z."/>
        </authorList>
    </citation>
    <scope>NUCLEOTIDE SEQUENCE [LARGE SCALE GENOMIC DNA]</scope>
    <source>
        <strain evidence="7 8">10-D-4</strain>
    </source>
</reference>
<evidence type="ECO:0000256" key="1">
    <source>
        <dbReference type="ARBA" id="ARBA00022491"/>
    </source>
</evidence>
<dbReference type="PROSITE" id="PS01081">
    <property type="entry name" value="HTH_TETR_1"/>
    <property type="match status" value="1"/>
</dbReference>
<dbReference type="Proteomes" id="UP000014115">
    <property type="component" value="Unassembled WGS sequence"/>
</dbReference>
<keyword evidence="8" id="KW-1185">Reference proteome</keyword>
<dbReference type="eggNOG" id="COG1309">
    <property type="taxonomic scope" value="Bacteria"/>
</dbReference>
<dbReference type="PATRIC" id="fig|740709.3.peg.2223"/>
<dbReference type="EMBL" id="AMRG01000014">
    <property type="protein sequence ID" value="EKE80912.1"/>
    <property type="molecule type" value="Genomic_DNA"/>
</dbReference>
<evidence type="ECO:0000313" key="7">
    <source>
        <dbReference type="EMBL" id="EKE80912.1"/>
    </source>
</evidence>
<keyword evidence="4" id="KW-0804">Transcription</keyword>
<feature type="domain" description="HTH tetR-type" evidence="6">
    <location>
        <begin position="10"/>
        <end position="70"/>
    </location>
</feature>
<dbReference type="InterPro" id="IPR001647">
    <property type="entry name" value="HTH_TetR"/>
</dbReference>
<evidence type="ECO:0000256" key="4">
    <source>
        <dbReference type="ARBA" id="ARBA00023163"/>
    </source>
</evidence>
<organism evidence="7 8">
    <name type="scientific">Idiomarina xiamenensis 10-D-4</name>
    <dbReference type="NCBI Taxonomy" id="740709"/>
    <lineage>
        <taxon>Bacteria</taxon>
        <taxon>Pseudomonadati</taxon>
        <taxon>Pseudomonadota</taxon>
        <taxon>Gammaproteobacteria</taxon>
        <taxon>Alteromonadales</taxon>
        <taxon>Idiomarinaceae</taxon>
        <taxon>Idiomarina</taxon>
    </lineage>
</organism>
<evidence type="ECO:0000256" key="2">
    <source>
        <dbReference type="ARBA" id="ARBA00023015"/>
    </source>
</evidence>
<keyword evidence="3 5" id="KW-0238">DNA-binding</keyword>
<dbReference type="PANTHER" id="PTHR30055">
    <property type="entry name" value="HTH-TYPE TRANSCRIPTIONAL REGULATOR RUTR"/>
    <property type="match status" value="1"/>
</dbReference>
<dbReference type="SUPFAM" id="SSF46689">
    <property type="entry name" value="Homeodomain-like"/>
    <property type="match status" value="1"/>
</dbReference>
<dbReference type="PANTHER" id="PTHR30055:SF240">
    <property type="entry name" value="HTH-TYPE TRANSCRIPTIONAL REGULATOR ACRR"/>
    <property type="match status" value="1"/>
</dbReference>
<dbReference type="GO" id="GO:0003700">
    <property type="term" value="F:DNA-binding transcription factor activity"/>
    <property type="evidence" value="ECO:0007669"/>
    <property type="project" value="TreeGrafter"/>
</dbReference>
<evidence type="ECO:0000256" key="5">
    <source>
        <dbReference type="PROSITE-ProRule" id="PRU00335"/>
    </source>
</evidence>
<evidence type="ECO:0000313" key="8">
    <source>
        <dbReference type="Proteomes" id="UP000014115"/>
    </source>
</evidence>
<dbReference type="GO" id="GO:0000976">
    <property type="term" value="F:transcription cis-regulatory region binding"/>
    <property type="evidence" value="ECO:0007669"/>
    <property type="project" value="TreeGrafter"/>
</dbReference>